<name>A0AAF0DVB6_9BASI</name>
<reference evidence="6" key="1">
    <citation type="submission" date="2023-03" db="EMBL/GenBank/DDBJ databases">
        <title>Mating type loci evolution in Malassezia.</title>
        <authorList>
            <person name="Coelho M.A."/>
        </authorList>
    </citation>
    <scope>NUCLEOTIDE SEQUENCE</scope>
    <source>
        <strain evidence="6">CBS 14135</strain>
    </source>
</reference>
<dbReference type="InterPro" id="IPR001680">
    <property type="entry name" value="WD40_rpt"/>
</dbReference>
<feature type="region of interest" description="Disordered" evidence="4">
    <location>
        <begin position="1"/>
        <end position="20"/>
    </location>
</feature>
<evidence type="ECO:0000256" key="4">
    <source>
        <dbReference type="SAM" id="MobiDB-lite"/>
    </source>
</evidence>
<feature type="compositionally biased region" description="Acidic residues" evidence="4">
    <location>
        <begin position="341"/>
        <end position="356"/>
    </location>
</feature>
<keyword evidence="2" id="KW-0677">Repeat</keyword>
<dbReference type="Proteomes" id="UP001216638">
    <property type="component" value="Chromosome 2"/>
</dbReference>
<feature type="compositionally biased region" description="Low complexity" evidence="4">
    <location>
        <begin position="369"/>
        <end position="378"/>
    </location>
</feature>
<feature type="region of interest" description="Disordered" evidence="4">
    <location>
        <begin position="281"/>
        <end position="430"/>
    </location>
</feature>
<evidence type="ECO:0000256" key="2">
    <source>
        <dbReference type="ARBA" id="ARBA00022737"/>
    </source>
</evidence>
<feature type="domain" description="Transcription factor spt8 beta-propeller" evidence="5">
    <location>
        <begin position="54"/>
        <end position="324"/>
    </location>
</feature>
<dbReference type="Gene3D" id="2.130.10.10">
    <property type="entry name" value="YVTN repeat-like/Quinoprotein amine dehydrogenase"/>
    <property type="match status" value="2"/>
</dbReference>
<dbReference type="SMART" id="SM00320">
    <property type="entry name" value="WD40"/>
    <property type="match status" value="7"/>
</dbReference>
<dbReference type="PANTHER" id="PTHR19848:SF8">
    <property type="entry name" value="F-BOX AND WD REPEAT DOMAIN CONTAINING 7"/>
    <property type="match status" value="1"/>
</dbReference>
<dbReference type="InterPro" id="IPR057544">
    <property type="entry name" value="Beta-prop_SPT8"/>
</dbReference>
<proteinExistence type="predicted"/>
<evidence type="ECO:0000313" key="6">
    <source>
        <dbReference type="EMBL" id="WFC95456.1"/>
    </source>
</evidence>
<gene>
    <name evidence="6" type="primary">SPT8</name>
    <name evidence="6" type="ORF">MBRA1_002104</name>
</gene>
<feature type="compositionally biased region" description="Basic and acidic residues" evidence="4">
    <location>
        <begin position="1"/>
        <end position="10"/>
    </location>
</feature>
<dbReference type="PROSITE" id="PS50082">
    <property type="entry name" value="WD_REPEATS_2"/>
    <property type="match status" value="2"/>
</dbReference>
<dbReference type="Pfam" id="PF23798">
    <property type="entry name" value="Beta-prop_SPT8"/>
    <property type="match status" value="2"/>
</dbReference>
<evidence type="ECO:0000256" key="1">
    <source>
        <dbReference type="ARBA" id="ARBA00022574"/>
    </source>
</evidence>
<evidence type="ECO:0000313" key="7">
    <source>
        <dbReference type="Proteomes" id="UP001216638"/>
    </source>
</evidence>
<feature type="domain" description="Transcription factor spt8 beta-propeller" evidence="5">
    <location>
        <begin position="451"/>
        <end position="636"/>
    </location>
</feature>
<sequence>MDRAEPRSEDADMVDAGVVPSDPPATLEAYIEQLQQRRKLFEPTPAARETRKGYTIDPIGAAPHSTHINAMALFEDASVLLSGGSDGYVRWYDLYASVNGKNMLTQNLRSSFVEGVAKGGVLTSWWGNVHLDAGDALTRQDAPLSPVHSLACERNGLWGISGGESGQINLYGLRHDPGQLRHVFRKHTAAVSALALTDSQTELLSGGWDRGVFQWDLHTGQMVRAYDGHAGQVSSIQFRPLHAPSAPVSDIHIRADAVETAEGTSPLEVELEAELAQTMDTDAPTSDVPPTDEHDAILDSDAENEERGDKDNDNDSLFGEQDESMADARVDGSGESADASGDSDLDADGEADLFDGDDTKPEGEDSDDAPQVQAAAPAKTPTGPSLALPGQQRPDVKKEAPAASPPPAAPKPAAPTASEVPKTNVKQLPKPMFGSMSMPWQYDADVSRFSSDIMLTSTLSGQVLLWDRRVDNKARPGVRALPLPPNTPPWCMGVCWNHAGNRIYVGRRNETVDEWDVRMLPDVAHPERGAASPASSSRQAPHLLQSLRLPRGSGPVSSVSIMPNDRHIVCASFDNVRLWDTHADPRTEVPFKIVAGHHGGTISQMLVDKRAQFLLTSSGDRGWFSTSTETLLLHEILVL</sequence>
<protein>
    <submittedName>
        <fullName evidence="6">Transcription factor spt8</fullName>
    </submittedName>
</protein>
<organism evidence="6 7">
    <name type="scientific">Malassezia brasiliensis</name>
    <dbReference type="NCBI Taxonomy" id="1821822"/>
    <lineage>
        <taxon>Eukaryota</taxon>
        <taxon>Fungi</taxon>
        <taxon>Dikarya</taxon>
        <taxon>Basidiomycota</taxon>
        <taxon>Ustilaginomycotina</taxon>
        <taxon>Malasseziomycetes</taxon>
        <taxon>Malasseziales</taxon>
        <taxon>Malasseziaceae</taxon>
        <taxon>Malassezia</taxon>
    </lineage>
</organism>
<dbReference type="SUPFAM" id="SSF50978">
    <property type="entry name" value="WD40 repeat-like"/>
    <property type="match status" value="1"/>
</dbReference>
<feature type="repeat" description="WD" evidence="3">
    <location>
        <begin position="184"/>
        <end position="225"/>
    </location>
</feature>
<keyword evidence="1 3" id="KW-0853">WD repeat</keyword>
<evidence type="ECO:0000256" key="3">
    <source>
        <dbReference type="PROSITE-ProRule" id="PRU00221"/>
    </source>
</evidence>
<dbReference type="PANTHER" id="PTHR19848">
    <property type="entry name" value="WD40 REPEAT PROTEIN"/>
    <property type="match status" value="1"/>
</dbReference>
<feature type="repeat" description="WD" evidence="3">
    <location>
        <begin position="61"/>
        <end position="94"/>
    </location>
</feature>
<dbReference type="PROSITE" id="PS50294">
    <property type="entry name" value="WD_REPEATS_REGION"/>
    <property type="match status" value="1"/>
</dbReference>
<evidence type="ECO:0000259" key="5">
    <source>
        <dbReference type="Pfam" id="PF23798"/>
    </source>
</evidence>
<dbReference type="AlphaFoldDB" id="A0AAF0DVB6"/>
<dbReference type="EMBL" id="CP119952">
    <property type="protein sequence ID" value="WFC95456.1"/>
    <property type="molecule type" value="Genomic_DNA"/>
</dbReference>
<accession>A0AAF0DVB6</accession>
<dbReference type="InterPro" id="IPR036322">
    <property type="entry name" value="WD40_repeat_dom_sf"/>
</dbReference>
<dbReference type="InterPro" id="IPR015943">
    <property type="entry name" value="WD40/YVTN_repeat-like_dom_sf"/>
</dbReference>
<keyword evidence="7" id="KW-1185">Reference proteome</keyword>
<feature type="compositionally biased region" description="Pro residues" evidence="4">
    <location>
        <begin position="403"/>
        <end position="413"/>
    </location>
</feature>